<comment type="caution">
    <text evidence="4">The sequence shown here is derived from an EMBL/GenBank/DDBJ whole genome shotgun (WGS) entry which is preliminary data.</text>
</comment>
<dbReference type="InterPro" id="IPR029472">
    <property type="entry name" value="Copia-like_N"/>
</dbReference>
<sequence length="507" mass="56743">MTFHCEGNPAVAFSTPTGFSVRGKDLNPSYLSPDLKPMVVVPPFERSLNLSSVHRKWEERQPLVEARDSVSLLSSFKRFKGEFSGCKQANYSCPVTKVAWNLALVSPNSLDFILKELGVWASAMKLALQVKHKMGFINGTCVKETYAASAPLLEQWDKCNVVVLNWILSSLSQDVYLGHVFSNNAATVCRESQETYDRVNGSIVFNLMQKINSFKQARNELFDHAKLLKLMQFLMGLDDVYQPIRSSIMTREILPEAKDAFLIISREESHRGIPPSFFAPLLKPNAMEGVNQHITNSTKNMFNIVDVTELKLTVGHPNGTLTQITHVGSLRLNNDVVLFDVLVVPESEKYVLIGYAGGKKAYKLFSLESRNVLYSRDVKFYETVFPYKMSSSKTGFENEKMSDVSSLNFFDFVESKTTPKTSSLNDEEEGTSSRDDSVHQPNVESDGSRDNPVQKLITSQAGHDGEHTTTPVEENTLSEGNIVPSLEVPVFQNVPEVLKQWGLFRAS</sequence>
<keyword evidence="5" id="KW-1185">Reference proteome</keyword>
<dbReference type="Proteomes" id="UP001151760">
    <property type="component" value="Unassembled WGS sequence"/>
</dbReference>
<organism evidence="4 5">
    <name type="scientific">Tanacetum coccineum</name>
    <dbReference type="NCBI Taxonomy" id="301880"/>
    <lineage>
        <taxon>Eukaryota</taxon>
        <taxon>Viridiplantae</taxon>
        <taxon>Streptophyta</taxon>
        <taxon>Embryophyta</taxon>
        <taxon>Tracheophyta</taxon>
        <taxon>Spermatophyta</taxon>
        <taxon>Magnoliopsida</taxon>
        <taxon>eudicotyledons</taxon>
        <taxon>Gunneridae</taxon>
        <taxon>Pentapetalae</taxon>
        <taxon>asterids</taxon>
        <taxon>campanulids</taxon>
        <taxon>Asterales</taxon>
        <taxon>Asteraceae</taxon>
        <taxon>Asteroideae</taxon>
        <taxon>Anthemideae</taxon>
        <taxon>Anthemidinae</taxon>
        <taxon>Tanacetum</taxon>
    </lineage>
</organism>
<name>A0ABQ5EGP8_9ASTR</name>
<reference evidence="4" key="1">
    <citation type="journal article" date="2022" name="Int. J. Mol. Sci.">
        <title>Draft Genome of Tanacetum Coccineum: Genomic Comparison of Closely Related Tanacetum-Family Plants.</title>
        <authorList>
            <person name="Yamashiro T."/>
            <person name="Shiraishi A."/>
            <person name="Nakayama K."/>
            <person name="Satake H."/>
        </authorList>
    </citation>
    <scope>NUCLEOTIDE SEQUENCE</scope>
</reference>
<reference evidence="4" key="2">
    <citation type="submission" date="2022-01" db="EMBL/GenBank/DDBJ databases">
        <authorList>
            <person name="Yamashiro T."/>
            <person name="Shiraishi A."/>
            <person name="Satake H."/>
            <person name="Nakayama K."/>
        </authorList>
    </citation>
    <scope>NUCLEOTIDE SEQUENCE</scope>
</reference>
<evidence type="ECO:0000259" key="3">
    <source>
        <dbReference type="Pfam" id="PF25597"/>
    </source>
</evidence>
<feature type="compositionally biased region" description="Polar residues" evidence="1">
    <location>
        <begin position="468"/>
        <end position="479"/>
    </location>
</feature>
<dbReference type="Pfam" id="PF14244">
    <property type="entry name" value="Retrotran_gag_3"/>
    <property type="match status" value="1"/>
</dbReference>
<feature type="domain" description="Retroviral polymerase SH3-like" evidence="3">
    <location>
        <begin position="345"/>
        <end position="391"/>
    </location>
</feature>
<accession>A0ABQ5EGP8</accession>
<feature type="domain" description="Retrotransposon Copia-like N-terminal" evidence="2">
    <location>
        <begin position="120"/>
        <end position="143"/>
    </location>
</feature>
<protein>
    <submittedName>
        <fullName evidence="4">Ribonuclease H-like domain-containing protein</fullName>
    </submittedName>
</protein>
<dbReference type="PANTHER" id="PTHR37610:SF78">
    <property type="entry name" value="GAG-POLYPEPTIDE OF LTR COPIA-TYPE-RELATED"/>
    <property type="match status" value="1"/>
</dbReference>
<dbReference type="Pfam" id="PF25597">
    <property type="entry name" value="SH3_retrovirus"/>
    <property type="match status" value="1"/>
</dbReference>
<evidence type="ECO:0000313" key="4">
    <source>
        <dbReference type="EMBL" id="GJT50103.1"/>
    </source>
</evidence>
<dbReference type="InterPro" id="IPR057670">
    <property type="entry name" value="SH3_retrovirus"/>
</dbReference>
<dbReference type="PANTHER" id="PTHR37610">
    <property type="entry name" value="CCHC-TYPE DOMAIN-CONTAINING PROTEIN"/>
    <property type="match status" value="1"/>
</dbReference>
<evidence type="ECO:0000259" key="2">
    <source>
        <dbReference type="Pfam" id="PF14244"/>
    </source>
</evidence>
<feature type="region of interest" description="Disordered" evidence="1">
    <location>
        <begin position="417"/>
        <end position="480"/>
    </location>
</feature>
<gene>
    <name evidence="4" type="ORF">Tco_0976260</name>
</gene>
<evidence type="ECO:0000256" key="1">
    <source>
        <dbReference type="SAM" id="MobiDB-lite"/>
    </source>
</evidence>
<evidence type="ECO:0000313" key="5">
    <source>
        <dbReference type="Proteomes" id="UP001151760"/>
    </source>
</evidence>
<dbReference type="EMBL" id="BQNB010016294">
    <property type="protein sequence ID" value="GJT50103.1"/>
    <property type="molecule type" value="Genomic_DNA"/>
</dbReference>
<proteinExistence type="predicted"/>